<evidence type="ECO:0000313" key="1">
    <source>
        <dbReference type="EMBL" id="GLS27666.1"/>
    </source>
</evidence>
<protein>
    <submittedName>
        <fullName evidence="1">Uncharacterized protein</fullName>
    </submittedName>
</protein>
<comment type="caution">
    <text evidence="1">The sequence shown here is derived from an EMBL/GenBank/DDBJ whole genome shotgun (WGS) entry which is preliminary data.</text>
</comment>
<dbReference type="EMBL" id="BSPD01000085">
    <property type="protein sequence ID" value="GLS27666.1"/>
    <property type="molecule type" value="Genomic_DNA"/>
</dbReference>
<reference evidence="1 2" key="1">
    <citation type="journal article" date="2014" name="Int. J. Syst. Evol. Microbiol.">
        <title>Complete genome sequence of Corynebacterium casei LMG S-19264T (=DSM 44701T), isolated from a smear-ripened cheese.</title>
        <authorList>
            <consortium name="US DOE Joint Genome Institute (JGI-PGF)"/>
            <person name="Walter F."/>
            <person name="Albersmeier A."/>
            <person name="Kalinowski J."/>
            <person name="Ruckert C."/>
        </authorList>
    </citation>
    <scope>NUCLEOTIDE SEQUENCE [LARGE SCALE GENOMIC DNA]</scope>
    <source>
        <strain evidence="1 2">NBRC 110095</strain>
    </source>
</reference>
<evidence type="ECO:0000313" key="2">
    <source>
        <dbReference type="Proteomes" id="UP001156870"/>
    </source>
</evidence>
<organism evidence="1 2">
    <name type="scientific">Marinibactrum halimedae</name>
    <dbReference type="NCBI Taxonomy" id="1444977"/>
    <lineage>
        <taxon>Bacteria</taxon>
        <taxon>Pseudomonadati</taxon>
        <taxon>Pseudomonadota</taxon>
        <taxon>Gammaproteobacteria</taxon>
        <taxon>Cellvibrionales</taxon>
        <taxon>Cellvibrionaceae</taxon>
        <taxon>Marinibactrum</taxon>
    </lineage>
</organism>
<dbReference type="AlphaFoldDB" id="A0AA37WQ53"/>
<gene>
    <name evidence="1" type="ORF">GCM10007877_33850</name>
</gene>
<name>A0AA37WQ53_9GAMM</name>
<dbReference type="RefSeq" id="WP_232592588.1">
    <property type="nucleotide sequence ID" value="NZ_BSPD01000085.1"/>
</dbReference>
<keyword evidence="2" id="KW-1185">Reference proteome</keyword>
<sequence length="237" mass="27164">MFSQPQRNTLRQIRDYHQRARRNMAILLFALPFFLASCTNSLVVDTEFPSPIVPQVGITMGVVYDEALKSFTYKEEDKNRDKWVIEAGDAHTRLFDQIFPAMFADVNILENHILENHESGAGNYDLVLYPQIKEFQYSSPKETRIKIYEVWIKYHMQVFNANGDLVADWLMSAYGKTPSAFLQSKEEAMNQAISVALRDLGATLSIGFVKVPEIRTWLEENKPRPVPTNSVSARPKT</sequence>
<dbReference type="Proteomes" id="UP001156870">
    <property type="component" value="Unassembled WGS sequence"/>
</dbReference>
<proteinExistence type="predicted"/>
<accession>A0AA37WQ53</accession>